<evidence type="ECO:0000313" key="9">
    <source>
        <dbReference type="EMBL" id="KAJ5403461.1"/>
    </source>
</evidence>
<dbReference type="GO" id="GO:0008270">
    <property type="term" value="F:zinc ion binding"/>
    <property type="evidence" value="ECO:0007669"/>
    <property type="project" value="InterPro"/>
</dbReference>
<dbReference type="InterPro" id="IPR036864">
    <property type="entry name" value="Zn2-C6_fun-type_DNA-bd_sf"/>
</dbReference>
<dbReference type="InterPro" id="IPR051430">
    <property type="entry name" value="Fungal_TF_Env_Response"/>
</dbReference>
<reference evidence="9" key="1">
    <citation type="submission" date="2022-12" db="EMBL/GenBank/DDBJ databases">
        <authorList>
            <person name="Petersen C."/>
        </authorList>
    </citation>
    <scope>NUCLEOTIDE SEQUENCE</scope>
    <source>
        <strain evidence="9">IBT 29677</strain>
    </source>
</reference>
<keyword evidence="5" id="KW-0804">Transcription</keyword>
<evidence type="ECO:0000313" key="10">
    <source>
        <dbReference type="Proteomes" id="UP001147747"/>
    </source>
</evidence>
<dbReference type="GO" id="GO:0001228">
    <property type="term" value="F:DNA-binding transcription activator activity, RNA polymerase II-specific"/>
    <property type="evidence" value="ECO:0007669"/>
    <property type="project" value="TreeGrafter"/>
</dbReference>
<keyword evidence="6" id="KW-0539">Nucleus</keyword>
<keyword evidence="1" id="KW-0479">Metal-binding</keyword>
<dbReference type="RefSeq" id="XP_056490703.1">
    <property type="nucleotide sequence ID" value="XM_056627969.1"/>
</dbReference>
<evidence type="ECO:0000259" key="8">
    <source>
        <dbReference type="PROSITE" id="PS50048"/>
    </source>
</evidence>
<dbReference type="Pfam" id="PF04082">
    <property type="entry name" value="Fungal_trans"/>
    <property type="match status" value="1"/>
</dbReference>
<dbReference type="CDD" id="cd12148">
    <property type="entry name" value="fungal_TF_MHR"/>
    <property type="match status" value="1"/>
</dbReference>
<dbReference type="OrthoDB" id="5414787at2759"/>
<dbReference type="GeneID" id="81366949"/>
<dbReference type="Proteomes" id="UP001147747">
    <property type="component" value="Unassembled WGS sequence"/>
</dbReference>
<dbReference type="Gene3D" id="4.10.240.10">
    <property type="entry name" value="Zn(2)-C6 fungal-type DNA-binding domain"/>
    <property type="match status" value="1"/>
</dbReference>
<sequence>MDSDSPPSRKRPRPRPVVSCLRCRDKKLKCDRATPCQNCIKAVCIAECTYSQHPAPNSSNSPDPSNASLPKPKPKLKRVHLDISEESDQRVQLDPPRNIGIIEDLQRRVLHLEELASVRPNSTDFGPLTNASIECSWPQEKPPLSTPFQGTLVIKGSRSRYHGQNNRITLLNQFPDAKAFINQCGTDSSLVGLAKEVQFLQSKCHIPTASPESLSELESFPELQCLLDSLPPKPLCDHLVDVYTKSFEKALRIVHVPSFLRHYAKLWNETPDSEASVAKDFVPLLMAVLTVTAAVLGTPPSAGNTSSWGYLKESAPGNIRDWLKKLPRKQRTEMTTLQAETLLLLSRQLRLADAEELWKASGELVRSAMVMGLHINTHTSPDITPFRAECRKRLWITIAEMDLQMSISSGMPVMIPELDFKALARPTLTT</sequence>
<evidence type="ECO:0000256" key="3">
    <source>
        <dbReference type="ARBA" id="ARBA00023015"/>
    </source>
</evidence>
<dbReference type="GO" id="GO:0000978">
    <property type="term" value="F:RNA polymerase II cis-regulatory region sequence-specific DNA binding"/>
    <property type="evidence" value="ECO:0007669"/>
    <property type="project" value="TreeGrafter"/>
</dbReference>
<evidence type="ECO:0000256" key="1">
    <source>
        <dbReference type="ARBA" id="ARBA00022723"/>
    </source>
</evidence>
<comment type="caution">
    <text evidence="9">The sequence shown here is derived from an EMBL/GenBank/DDBJ whole genome shotgun (WGS) entry which is preliminary data.</text>
</comment>
<organism evidence="9 10">
    <name type="scientific">Penicillium cosmopolitanum</name>
    <dbReference type="NCBI Taxonomy" id="1131564"/>
    <lineage>
        <taxon>Eukaryota</taxon>
        <taxon>Fungi</taxon>
        <taxon>Dikarya</taxon>
        <taxon>Ascomycota</taxon>
        <taxon>Pezizomycotina</taxon>
        <taxon>Eurotiomycetes</taxon>
        <taxon>Eurotiomycetidae</taxon>
        <taxon>Eurotiales</taxon>
        <taxon>Aspergillaceae</taxon>
        <taxon>Penicillium</taxon>
    </lineage>
</organism>
<dbReference type="AlphaFoldDB" id="A0A9W9W538"/>
<feature type="domain" description="Zn(2)-C6 fungal-type" evidence="8">
    <location>
        <begin position="19"/>
        <end position="50"/>
    </location>
</feature>
<dbReference type="SUPFAM" id="SSF57701">
    <property type="entry name" value="Zn2/Cys6 DNA-binding domain"/>
    <property type="match status" value="1"/>
</dbReference>
<evidence type="ECO:0000256" key="6">
    <source>
        <dbReference type="ARBA" id="ARBA00023242"/>
    </source>
</evidence>
<evidence type="ECO:0000256" key="7">
    <source>
        <dbReference type="SAM" id="MobiDB-lite"/>
    </source>
</evidence>
<dbReference type="InterPro" id="IPR001138">
    <property type="entry name" value="Zn2Cys6_DnaBD"/>
</dbReference>
<dbReference type="PROSITE" id="PS00463">
    <property type="entry name" value="ZN2_CY6_FUNGAL_1"/>
    <property type="match status" value="1"/>
</dbReference>
<evidence type="ECO:0000256" key="4">
    <source>
        <dbReference type="ARBA" id="ARBA00023125"/>
    </source>
</evidence>
<evidence type="ECO:0000256" key="5">
    <source>
        <dbReference type="ARBA" id="ARBA00023163"/>
    </source>
</evidence>
<dbReference type="InterPro" id="IPR007219">
    <property type="entry name" value="XnlR_reg_dom"/>
</dbReference>
<feature type="region of interest" description="Disordered" evidence="7">
    <location>
        <begin position="54"/>
        <end position="76"/>
    </location>
</feature>
<dbReference type="CDD" id="cd00067">
    <property type="entry name" value="GAL4"/>
    <property type="match status" value="1"/>
</dbReference>
<dbReference type="Pfam" id="PF00172">
    <property type="entry name" value="Zn_clus"/>
    <property type="match status" value="1"/>
</dbReference>
<keyword evidence="4" id="KW-0238">DNA-binding</keyword>
<proteinExistence type="predicted"/>
<keyword evidence="10" id="KW-1185">Reference proteome</keyword>
<dbReference type="GO" id="GO:0005634">
    <property type="term" value="C:nucleus"/>
    <property type="evidence" value="ECO:0007669"/>
    <property type="project" value="TreeGrafter"/>
</dbReference>
<keyword evidence="2" id="KW-0862">Zinc</keyword>
<dbReference type="SMART" id="SM00066">
    <property type="entry name" value="GAL4"/>
    <property type="match status" value="1"/>
</dbReference>
<accession>A0A9W9W538</accession>
<dbReference type="EMBL" id="JAPZBU010000005">
    <property type="protein sequence ID" value="KAJ5403461.1"/>
    <property type="molecule type" value="Genomic_DNA"/>
</dbReference>
<reference evidence="9" key="2">
    <citation type="journal article" date="2023" name="IMA Fungus">
        <title>Comparative genomic study of the Penicillium genus elucidates a diverse pangenome and 15 lateral gene transfer events.</title>
        <authorList>
            <person name="Petersen C."/>
            <person name="Sorensen T."/>
            <person name="Nielsen M.R."/>
            <person name="Sondergaard T.E."/>
            <person name="Sorensen J.L."/>
            <person name="Fitzpatrick D.A."/>
            <person name="Frisvad J.C."/>
            <person name="Nielsen K.L."/>
        </authorList>
    </citation>
    <scope>NUCLEOTIDE SEQUENCE</scope>
    <source>
        <strain evidence="9">IBT 29677</strain>
    </source>
</reference>
<dbReference type="PANTHER" id="PTHR31944:SF131">
    <property type="entry name" value="HEME-RESPONSIVE ZINC FINGER TRANSCRIPTION FACTOR HAP1"/>
    <property type="match status" value="1"/>
</dbReference>
<name>A0A9W9W538_9EURO</name>
<feature type="compositionally biased region" description="Low complexity" evidence="7">
    <location>
        <begin position="54"/>
        <end position="70"/>
    </location>
</feature>
<keyword evidence="3" id="KW-0805">Transcription regulation</keyword>
<evidence type="ECO:0000256" key="2">
    <source>
        <dbReference type="ARBA" id="ARBA00022833"/>
    </source>
</evidence>
<dbReference type="GO" id="GO:0006351">
    <property type="term" value="P:DNA-templated transcription"/>
    <property type="evidence" value="ECO:0007669"/>
    <property type="project" value="InterPro"/>
</dbReference>
<gene>
    <name evidence="9" type="ORF">N7509_003332</name>
</gene>
<protein>
    <recommendedName>
        <fullName evidence="8">Zn(2)-C6 fungal-type domain-containing protein</fullName>
    </recommendedName>
</protein>
<dbReference type="PANTHER" id="PTHR31944">
    <property type="entry name" value="HEME-RESPONSIVE ZINC FINGER TRANSCRIPTION FACTOR HAP1"/>
    <property type="match status" value="1"/>
</dbReference>
<dbReference type="PROSITE" id="PS50048">
    <property type="entry name" value="ZN2_CY6_FUNGAL_2"/>
    <property type="match status" value="1"/>
</dbReference>